<dbReference type="InterPro" id="IPR000847">
    <property type="entry name" value="LysR_HTH_N"/>
</dbReference>
<comment type="caution">
    <text evidence="6">The sequence shown here is derived from an EMBL/GenBank/DDBJ whole genome shotgun (WGS) entry which is preliminary data.</text>
</comment>
<dbReference type="Pfam" id="PF00126">
    <property type="entry name" value="HTH_1"/>
    <property type="match status" value="1"/>
</dbReference>
<dbReference type="Proteomes" id="UP000246744">
    <property type="component" value="Unassembled WGS sequence"/>
</dbReference>
<dbReference type="AlphaFoldDB" id="A0A317PUW8"/>
<proteinExistence type="inferred from homology"/>
<dbReference type="SUPFAM" id="SSF46785">
    <property type="entry name" value="Winged helix' DNA-binding domain"/>
    <property type="match status" value="1"/>
</dbReference>
<dbReference type="InterPro" id="IPR005119">
    <property type="entry name" value="LysR_subst-bd"/>
</dbReference>
<keyword evidence="3 6" id="KW-0238">DNA-binding</keyword>
<dbReference type="InterPro" id="IPR036388">
    <property type="entry name" value="WH-like_DNA-bd_sf"/>
</dbReference>
<keyword evidence="4" id="KW-0804">Transcription</keyword>
<evidence type="ECO:0000256" key="3">
    <source>
        <dbReference type="ARBA" id="ARBA00023125"/>
    </source>
</evidence>
<keyword evidence="2" id="KW-0805">Transcription regulation</keyword>
<dbReference type="Gene3D" id="3.40.190.290">
    <property type="match status" value="1"/>
</dbReference>
<dbReference type="GO" id="GO:0009891">
    <property type="term" value="P:positive regulation of biosynthetic process"/>
    <property type="evidence" value="ECO:0007669"/>
    <property type="project" value="UniProtKB-ARBA"/>
</dbReference>
<organism evidence="6 7">
    <name type="scientific">Mangrovibacter plantisponsor</name>
    <dbReference type="NCBI Taxonomy" id="451513"/>
    <lineage>
        <taxon>Bacteria</taxon>
        <taxon>Pseudomonadati</taxon>
        <taxon>Pseudomonadota</taxon>
        <taxon>Gammaproteobacteria</taxon>
        <taxon>Enterobacterales</taxon>
        <taxon>Enterobacteriaceae</taxon>
        <taxon>Mangrovibacter</taxon>
    </lineage>
</organism>
<dbReference type="Gene3D" id="1.10.10.10">
    <property type="entry name" value="Winged helix-like DNA-binding domain superfamily/Winged helix DNA-binding domain"/>
    <property type="match status" value="1"/>
</dbReference>
<dbReference type="RefSeq" id="WP_110027861.1">
    <property type="nucleotide sequence ID" value="NZ_QGTS01000017.1"/>
</dbReference>
<sequence length="315" mass="35067">MFLKSKETRTSTDDMAFFMRLASAGSLTEAAREMGLSLPAVSKRLRLLEERLGVQLLHRTTRRIELTPEGKSYFEGARPLLDQLLELEDRISSQNPMLRGSLNINASFGFGRRFVAPCLSRFAALHPQLNITLQLTSQPLNFLDAQMDIDIRVGEPPDARLVARKLRDNPRVLCCSPGYAAQHGLPASVNDLAKHSCILLKQFDSDFALWRMSRGKQAISQKVHGHLVTNDGEVAMRMAIDGHGILLRSWWDAGPSIACGELVHVLPEWQATGGNIYAVWLPQRTPHNRITAFVEYLAAQLQGDAGQHLPGRLTN</sequence>
<gene>
    <name evidence="6" type="ORF">DES37_11764</name>
</gene>
<dbReference type="PRINTS" id="PR00039">
    <property type="entry name" value="HTHLYSR"/>
</dbReference>
<evidence type="ECO:0000256" key="2">
    <source>
        <dbReference type="ARBA" id="ARBA00023015"/>
    </source>
</evidence>
<evidence type="ECO:0000313" key="7">
    <source>
        <dbReference type="Proteomes" id="UP000246744"/>
    </source>
</evidence>
<dbReference type="FunFam" id="1.10.10.10:FF:000001">
    <property type="entry name" value="LysR family transcriptional regulator"/>
    <property type="match status" value="1"/>
</dbReference>
<dbReference type="EMBL" id="QGTS01000017">
    <property type="protein sequence ID" value="PWW03003.1"/>
    <property type="molecule type" value="Genomic_DNA"/>
</dbReference>
<feature type="domain" description="HTH lysR-type" evidence="5">
    <location>
        <begin position="10"/>
        <end position="67"/>
    </location>
</feature>
<dbReference type="Pfam" id="PF03466">
    <property type="entry name" value="LysR_substrate"/>
    <property type="match status" value="1"/>
</dbReference>
<name>A0A317PUW8_9ENTR</name>
<dbReference type="GO" id="GO:0006351">
    <property type="term" value="P:DNA-templated transcription"/>
    <property type="evidence" value="ECO:0007669"/>
    <property type="project" value="TreeGrafter"/>
</dbReference>
<evidence type="ECO:0000256" key="1">
    <source>
        <dbReference type="ARBA" id="ARBA00009437"/>
    </source>
</evidence>
<accession>A0A317PUW8</accession>
<dbReference type="PANTHER" id="PTHR30537:SF5">
    <property type="entry name" value="HTH-TYPE TRANSCRIPTIONAL ACTIVATOR TTDR-RELATED"/>
    <property type="match status" value="1"/>
</dbReference>
<dbReference type="InterPro" id="IPR036390">
    <property type="entry name" value="WH_DNA-bd_sf"/>
</dbReference>
<dbReference type="GO" id="GO:0043565">
    <property type="term" value="F:sequence-specific DNA binding"/>
    <property type="evidence" value="ECO:0007669"/>
    <property type="project" value="TreeGrafter"/>
</dbReference>
<protein>
    <submittedName>
        <fullName evidence="6">DNA-binding transcriptional LysR family regulator</fullName>
    </submittedName>
</protein>
<comment type="similarity">
    <text evidence="1">Belongs to the LysR transcriptional regulatory family.</text>
</comment>
<dbReference type="InterPro" id="IPR058163">
    <property type="entry name" value="LysR-type_TF_proteobact-type"/>
</dbReference>
<dbReference type="FunFam" id="3.40.190.290:FF:000001">
    <property type="entry name" value="Transcriptional regulator, LysR family"/>
    <property type="match status" value="1"/>
</dbReference>
<dbReference type="GO" id="GO:0003700">
    <property type="term" value="F:DNA-binding transcription factor activity"/>
    <property type="evidence" value="ECO:0007669"/>
    <property type="project" value="InterPro"/>
</dbReference>
<dbReference type="PANTHER" id="PTHR30537">
    <property type="entry name" value="HTH-TYPE TRANSCRIPTIONAL REGULATOR"/>
    <property type="match status" value="1"/>
</dbReference>
<dbReference type="SUPFAM" id="SSF53850">
    <property type="entry name" value="Periplasmic binding protein-like II"/>
    <property type="match status" value="1"/>
</dbReference>
<keyword evidence="7" id="KW-1185">Reference proteome</keyword>
<dbReference type="PROSITE" id="PS50931">
    <property type="entry name" value="HTH_LYSR"/>
    <property type="match status" value="1"/>
</dbReference>
<evidence type="ECO:0000259" key="5">
    <source>
        <dbReference type="PROSITE" id="PS50931"/>
    </source>
</evidence>
<evidence type="ECO:0000313" key="6">
    <source>
        <dbReference type="EMBL" id="PWW03003.1"/>
    </source>
</evidence>
<reference evidence="6 7" key="1">
    <citation type="submission" date="2018-05" db="EMBL/GenBank/DDBJ databases">
        <title>Genomic Encyclopedia of Type Strains, Phase IV (KMG-IV): sequencing the most valuable type-strain genomes for metagenomic binning, comparative biology and taxonomic classification.</title>
        <authorList>
            <person name="Goeker M."/>
        </authorList>
    </citation>
    <scope>NUCLEOTIDE SEQUENCE [LARGE SCALE GENOMIC DNA]</scope>
    <source>
        <strain evidence="6 7">DSM 19579</strain>
    </source>
</reference>
<evidence type="ECO:0000256" key="4">
    <source>
        <dbReference type="ARBA" id="ARBA00023163"/>
    </source>
</evidence>
<dbReference type="OrthoDB" id="9786526at2"/>